<organism evidence="6 7">
    <name type="scientific">Alicycliphilus denitrificans</name>
    <dbReference type="NCBI Taxonomy" id="179636"/>
    <lineage>
        <taxon>Bacteria</taxon>
        <taxon>Pseudomonadati</taxon>
        <taxon>Pseudomonadota</taxon>
        <taxon>Betaproteobacteria</taxon>
        <taxon>Burkholderiales</taxon>
        <taxon>Comamonadaceae</taxon>
        <taxon>Alicycliphilus</taxon>
    </lineage>
</organism>
<evidence type="ECO:0000313" key="7">
    <source>
        <dbReference type="Proteomes" id="UP000216225"/>
    </source>
</evidence>
<dbReference type="Gene3D" id="3.40.190.10">
    <property type="entry name" value="Periplasmic binding protein-like II"/>
    <property type="match status" value="2"/>
</dbReference>
<dbReference type="InterPro" id="IPR036390">
    <property type="entry name" value="WH_DNA-bd_sf"/>
</dbReference>
<dbReference type="PANTHER" id="PTHR30346:SF0">
    <property type="entry name" value="HCA OPERON TRANSCRIPTIONAL ACTIVATOR HCAR"/>
    <property type="match status" value="1"/>
</dbReference>
<dbReference type="Pfam" id="PF00126">
    <property type="entry name" value="HTH_1"/>
    <property type="match status" value="1"/>
</dbReference>
<evidence type="ECO:0000313" key="6">
    <source>
        <dbReference type="EMBL" id="RKJ95501.1"/>
    </source>
</evidence>
<dbReference type="AlphaFoldDB" id="A0A3R7LEL1"/>
<comment type="caution">
    <text evidence="6">The sequence shown here is derived from an EMBL/GenBank/DDBJ whole genome shotgun (WGS) entry which is preliminary data.</text>
</comment>
<keyword evidence="2" id="KW-0805">Transcription regulation</keyword>
<dbReference type="CDD" id="cd08414">
    <property type="entry name" value="PBP2_LTTR_aromatics_like"/>
    <property type="match status" value="1"/>
</dbReference>
<gene>
    <name evidence="6" type="ORF">CE154_016320</name>
</gene>
<dbReference type="EMBL" id="NKDB02000003">
    <property type="protein sequence ID" value="RKJ95501.1"/>
    <property type="molecule type" value="Genomic_DNA"/>
</dbReference>
<name>A0A3R7LEL1_9BURK</name>
<protein>
    <submittedName>
        <fullName evidence="6">LysR family transcriptional regulator</fullName>
    </submittedName>
</protein>
<evidence type="ECO:0000259" key="5">
    <source>
        <dbReference type="PROSITE" id="PS50931"/>
    </source>
</evidence>
<keyword evidence="4" id="KW-0804">Transcription</keyword>
<dbReference type="InterPro" id="IPR005119">
    <property type="entry name" value="LysR_subst-bd"/>
</dbReference>
<dbReference type="RefSeq" id="WP_094439464.1">
    <property type="nucleotide sequence ID" value="NZ_NKDB02000003.1"/>
</dbReference>
<dbReference type="PANTHER" id="PTHR30346">
    <property type="entry name" value="TRANSCRIPTIONAL DUAL REGULATOR HCAR-RELATED"/>
    <property type="match status" value="1"/>
</dbReference>
<proteinExistence type="inferred from homology"/>
<dbReference type="GO" id="GO:0003700">
    <property type="term" value="F:DNA-binding transcription factor activity"/>
    <property type="evidence" value="ECO:0007669"/>
    <property type="project" value="InterPro"/>
</dbReference>
<dbReference type="GO" id="GO:0003677">
    <property type="term" value="F:DNA binding"/>
    <property type="evidence" value="ECO:0007669"/>
    <property type="project" value="UniProtKB-KW"/>
</dbReference>
<comment type="similarity">
    <text evidence="1">Belongs to the LysR transcriptional regulatory family.</text>
</comment>
<evidence type="ECO:0000256" key="1">
    <source>
        <dbReference type="ARBA" id="ARBA00009437"/>
    </source>
</evidence>
<dbReference type="InterPro" id="IPR000847">
    <property type="entry name" value="LysR_HTH_N"/>
</dbReference>
<reference evidence="6 7" key="1">
    <citation type="submission" date="2018-09" db="EMBL/GenBank/DDBJ databases">
        <title>Genome comparison of Alicycliphilus sp. BQ1, a polyurethanolytic bacterium, with its closest phylogenetic relatives Alicycliphilus denitrificans BC and K601, unable to attack polyurethane.</title>
        <authorList>
            <person name="Loza-Tavera H."/>
            <person name="Lozano L."/>
            <person name="Cevallos M."/>
            <person name="Maya-Lucas O."/>
            <person name="Garcia-Mena J."/>
            <person name="Hernandez J."/>
        </authorList>
    </citation>
    <scope>NUCLEOTIDE SEQUENCE [LARGE SCALE GENOMIC DNA]</scope>
    <source>
        <strain evidence="6 7">BQ1</strain>
    </source>
</reference>
<evidence type="ECO:0000256" key="3">
    <source>
        <dbReference type="ARBA" id="ARBA00023125"/>
    </source>
</evidence>
<dbReference type="InterPro" id="IPR036388">
    <property type="entry name" value="WH-like_DNA-bd_sf"/>
</dbReference>
<dbReference type="FunFam" id="1.10.10.10:FF:000001">
    <property type="entry name" value="LysR family transcriptional regulator"/>
    <property type="match status" value="1"/>
</dbReference>
<dbReference type="GO" id="GO:0032993">
    <property type="term" value="C:protein-DNA complex"/>
    <property type="evidence" value="ECO:0007669"/>
    <property type="project" value="TreeGrafter"/>
</dbReference>
<dbReference type="Gene3D" id="1.10.10.10">
    <property type="entry name" value="Winged helix-like DNA-binding domain superfamily/Winged helix DNA-binding domain"/>
    <property type="match status" value="1"/>
</dbReference>
<keyword evidence="3" id="KW-0238">DNA-binding</keyword>
<dbReference type="PRINTS" id="PR00039">
    <property type="entry name" value="HTHLYSR"/>
</dbReference>
<feature type="domain" description="HTH lysR-type" evidence="5">
    <location>
        <begin position="1"/>
        <end position="58"/>
    </location>
</feature>
<evidence type="ECO:0000256" key="2">
    <source>
        <dbReference type="ARBA" id="ARBA00023015"/>
    </source>
</evidence>
<sequence>MNLRQLQHFVVLGEVLNFRRAADKLHIVQPALTASIRRLESEFGVGLFERTTRDVKLSAAGRAALPEVKRALQQMDRARRNAKATQTGEWGTLKVGFVGSASMALLPAGIRAFRTRFPDVVLGLQESTGSRIVDLIDKGQMDVGLIRTPAVNNRGLTIHTLQTQRFMVVIPRGSEWEPARNTKKVRLQDLANAPFITFSRDESPMLHLAVVSVCREAGFTPNIVQEAIQVQTVVTLVESGLGVGLVPSVCAQHKPANASFFELAKQTPACATGLALVYDAGSLSPVGRRFVQTLSELAEQDGPAPV</sequence>
<evidence type="ECO:0000256" key="4">
    <source>
        <dbReference type="ARBA" id="ARBA00023163"/>
    </source>
</evidence>
<dbReference type="Proteomes" id="UP000216225">
    <property type="component" value="Unassembled WGS sequence"/>
</dbReference>
<accession>A0A3R7LEL1</accession>
<dbReference type="SUPFAM" id="SSF46785">
    <property type="entry name" value="Winged helix' DNA-binding domain"/>
    <property type="match status" value="1"/>
</dbReference>
<dbReference type="SUPFAM" id="SSF53850">
    <property type="entry name" value="Periplasmic binding protein-like II"/>
    <property type="match status" value="1"/>
</dbReference>
<dbReference type="PROSITE" id="PS50931">
    <property type="entry name" value="HTH_LYSR"/>
    <property type="match status" value="1"/>
</dbReference>
<dbReference type="Pfam" id="PF03466">
    <property type="entry name" value="LysR_substrate"/>
    <property type="match status" value="1"/>
</dbReference>